<evidence type="ECO:0000313" key="7">
    <source>
        <dbReference type="EMBL" id="REG84814.1"/>
    </source>
</evidence>
<sequence length="203" mass="22567">MIAFLSGAITGGGLIIAVGAQNSFLLEQALKRHLAFPIAFLFILSDVLAIALGAFGFGLLIQNSDWLLMLFRWGGVIFLLWFAAQKWRSSFMDEQIIVEQLNKRLAGWSLLSMALAVTWLNPHFYIDTMILMGSLSNQFLADKWLFVVGGAVASCLWFLTLALVGHACAKWLKSALFWRWFNRANALLITSIAVKIATQPLVT</sequence>
<feature type="transmembrane region" description="Helical" evidence="6">
    <location>
        <begin position="105"/>
        <end position="124"/>
    </location>
</feature>
<dbReference type="InterPro" id="IPR001123">
    <property type="entry name" value="LeuE-type"/>
</dbReference>
<feature type="transmembrane region" description="Helical" evidence="6">
    <location>
        <begin position="180"/>
        <end position="198"/>
    </location>
</feature>
<keyword evidence="5 6" id="KW-0472">Membrane</keyword>
<dbReference type="PANTHER" id="PTHR30086">
    <property type="entry name" value="ARGININE EXPORTER PROTEIN ARGO"/>
    <property type="match status" value="1"/>
</dbReference>
<keyword evidence="8" id="KW-1185">Reference proteome</keyword>
<feature type="transmembrane region" description="Helical" evidence="6">
    <location>
        <begin position="66"/>
        <end position="84"/>
    </location>
</feature>
<evidence type="ECO:0000256" key="3">
    <source>
        <dbReference type="ARBA" id="ARBA00022692"/>
    </source>
</evidence>
<accession>A0A3E0DPD9</accession>
<keyword evidence="4 6" id="KW-1133">Transmembrane helix</keyword>
<dbReference type="AlphaFoldDB" id="A0A3E0DPD9"/>
<dbReference type="Pfam" id="PF01810">
    <property type="entry name" value="LysE"/>
    <property type="match status" value="1"/>
</dbReference>
<dbReference type="GO" id="GO:0005886">
    <property type="term" value="C:plasma membrane"/>
    <property type="evidence" value="ECO:0007669"/>
    <property type="project" value="UniProtKB-SubCell"/>
</dbReference>
<evidence type="ECO:0000256" key="4">
    <source>
        <dbReference type="ARBA" id="ARBA00022989"/>
    </source>
</evidence>
<gene>
    <name evidence="7" type="ORF">DFP81_1038</name>
</gene>
<dbReference type="PANTHER" id="PTHR30086:SF20">
    <property type="entry name" value="ARGININE EXPORTER PROTEIN ARGO-RELATED"/>
    <property type="match status" value="1"/>
</dbReference>
<dbReference type="EMBL" id="QUNG01000003">
    <property type="protein sequence ID" value="REG84814.1"/>
    <property type="molecule type" value="Genomic_DNA"/>
</dbReference>
<name>A0A3E0DPD9_9GAMM</name>
<reference evidence="7 8" key="1">
    <citation type="submission" date="2018-08" db="EMBL/GenBank/DDBJ databases">
        <title>Genomic Encyclopedia of Type Strains, Phase III (KMG-III): the genomes of soil and plant-associated and newly described type strains.</title>
        <authorList>
            <person name="Whitman W."/>
        </authorList>
    </citation>
    <scope>NUCLEOTIDE SEQUENCE [LARGE SCALE GENOMIC DNA]</scope>
    <source>
        <strain evidence="7 8">CECT 7375</strain>
    </source>
</reference>
<protein>
    <submittedName>
        <fullName evidence="7">L-lysine exporter family protein LysE/ArgO</fullName>
    </submittedName>
</protein>
<dbReference type="Proteomes" id="UP000256542">
    <property type="component" value="Unassembled WGS sequence"/>
</dbReference>
<feature type="transmembrane region" description="Helical" evidence="6">
    <location>
        <begin position="6"/>
        <end position="26"/>
    </location>
</feature>
<dbReference type="GO" id="GO:0015171">
    <property type="term" value="F:amino acid transmembrane transporter activity"/>
    <property type="evidence" value="ECO:0007669"/>
    <property type="project" value="TreeGrafter"/>
</dbReference>
<dbReference type="RefSeq" id="WP_115896704.1">
    <property type="nucleotide sequence ID" value="NZ_QUNG01000003.1"/>
</dbReference>
<evidence type="ECO:0000313" key="8">
    <source>
        <dbReference type="Proteomes" id="UP000256542"/>
    </source>
</evidence>
<dbReference type="OrthoDB" id="5638726at2"/>
<comment type="subcellular location">
    <subcellularLocation>
        <location evidence="1">Cell membrane</location>
        <topology evidence="1">Multi-pass membrane protein</topology>
    </subcellularLocation>
</comment>
<comment type="caution">
    <text evidence="7">The sequence shown here is derived from an EMBL/GenBank/DDBJ whole genome shotgun (WGS) entry which is preliminary data.</text>
</comment>
<evidence type="ECO:0000256" key="5">
    <source>
        <dbReference type="ARBA" id="ARBA00023136"/>
    </source>
</evidence>
<evidence type="ECO:0000256" key="6">
    <source>
        <dbReference type="SAM" id="Phobius"/>
    </source>
</evidence>
<evidence type="ECO:0000256" key="2">
    <source>
        <dbReference type="ARBA" id="ARBA00022475"/>
    </source>
</evidence>
<feature type="transmembrane region" description="Helical" evidence="6">
    <location>
        <begin position="144"/>
        <end position="168"/>
    </location>
</feature>
<feature type="transmembrane region" description="Helical" evidence="6">
    <location>
        <begin position="38"/>
        <end position="60"/>
    </location>
</feature>
<evidence type="ECO:0000256" key="1">
    <source>
        <dbReference type="ARBA" id="ARBA00004651"/>
    </source>
</evidence>
<organism evidence="7 8">
    <name type="scientific">Marinomonas pollencensis</name>
    <dbReference type="NCBI Taxonomy" id="491954"/>
    <lineage>
        <taxon>Bacteria</taxon>
        <taxon>Pseudomonadati</taxon>
        <taxon>Pseudomonadota</taxon>
        <taxon>Gammaproteobacteria</taxon>
        <taxon>Oceanospirillales</taxon>
        <taxon>Oceanospirillaceae</taxon>
        <taxon>Marinomonas</taxon>
    </lineage>
</organism>
<keyword evidence="3 6" id="KW-0812">Transmembrane</keyword>
<proteinExistence type="predicted"/>
<keyword evidence="2" id="KW-1003">Cell membrane</keyword>